<gene>
    <name evidence="1" type="ORF">BZB76_0891</name>
</gene>
<name>A0A495QZZ1_9ACTN</name>
<evidence type="ECO:0000313" key="2">
    <source>
        <dbReference type="Proteomes" id="UP000274601"/>
    </source>
</evidence>
<accession>A0A495QZZ1</accession>
<dbReference type="EMBL" id="RBWU01000001">
    <property type="protein sequence ID" value="RKS79426.1"/>
    <property type="molecule type" value="Genomic_DNA"/>
</dbReference>
<evidence type="ECO:0000313" key="1">
    <source>
        <dbReference type="EMBL" id="RKS79426.1"/>
    </source>
</evidence>
<dbReference type="AlphaFoldDB" id="A0A495QZZ1"/>
<organism evidence="1 2">
    <name type="scientific">Actinomadura pelletieri DSM 43383</name>
    <dbReference type="NCBI Taxonomy" id="1120940"/>
    <lineage>
        <taxon>Bacteria</taxon>
        <taxon>Bacillati</taxon>
        <taxon>Actinomycetota</taxon>
        <taxon>Actinomycetes</taxon>
        <taxon>Streptosporangiales</taxon>
        <taxon>Thermomonosporaceae</taxon>
        <taxon>Actinomadura</taxon>
    </lineage>
</organism>
<sequence length="41" mass="4348">MSNGLQVWDASALHAAATADRLDVLGDRHVQTGNFPARDLG</sequence>
<comment type="caution">
    <text evidence="1">The sequence shown here is derived from an EMBL/GenBank/DDBJ whole genome shotgun (WGS) entry which is preliminary data.</text>
</comment>
<protein>
    <submittedName>
        <fullName evidence="1">Uncharacterized protein</fullName>
    </submittedName>
</protein>
<dbReference type="Proteomes" id="UP000274601">
    <property type="component" value="Unassembled WGS sequence"/>
</dbReference>
<reference evidence="1 2" key="1">
    <citation type="submission" date="2018-10" db="EMBL/GenBank/DDBJ databases">
        <title>Genomic Encyclopedia of Archaeal and Bacterial Type Strains, Phase II (KMG-II): from individual species to whole genera.</title>
        <authorList>
            <person name="Goeker M."/>
        </authorList>
    </citation>
    <scope>NUCLEOTIDE SEQUENCE [LARGE SCALE GENOMIC DNA]</scope>
    <source>
        <strain evidence="1 2">DSM 43383</strain>
    </source>
</reference>
<proteinExistence type="predicted"/>
<keyword evidence="2" id="KW-1185">Reference proteome</keyword>